<evidence type="ECO:0000313" key="3">
    <source>
        <dbReference type="EMBL" id="GGE32825.1"/>
    </source>
</evidence>
<comment type="caution">
    <text evidence="3">The sequence shown here is derived from an EMBL/GenBank/DDBJ whole genome shotgun (WGS) entry which is preliminary data.</text>
</comment>
<dbReference type="InterPro" id="IPR055247">
    <property type="entry name" value="InsJ-like_HTH"/>
</dbReference>
<proteinExistence type="inferred from homology"/>
<dbReference type="Proteomes" id="UP000614460">
    <property type="component" value="Unassembled WGS sequence"/>
</dbReference>
<feature type="domain" description="Insertion element IS150 protein InsJ-like helix-turn-helix" evidence="2">
    <location>
        <begin position="8"/>
        <end position="55"/>
    </location>
</feature>
<dbReference type="RefSeq" id="WP_094279877.1">
    <property type="nucleotide sequence ID" value="NZ_BMKM01000013.1"/>
</dbReference>
<reference evidence="3" key="1">
    <citation type="journal article" date="2014" name="Int. J. Syst. Evol. Microbiol.">
        <title>Complete genome sequence of Corynebacterium casei LMG S-19264T (=DSM 44701T), isolated from a smear-ripened cheese.</title>
        <authorList>
            <consortium name="US DOE Joint Genome Institute (JGI-PGF)"/>
            <person name="Walter F."/>
            <person name="Albersmeier A."/>
            <person name="Kalinowski J."/>
            <person name="Ruckert C."/>
        </authorList>
    </citation>
    <scope>NUCLEOTIDE SEQUENCE</scope>
    <source>
        <strain evidence="3">CGMCC 1.15966</strain>
    </source>
</reference>
<dbReference type="PANTHER" id="PTHR33795:SF1">
    <property type="entry name" value="INSERTION ELEMENT IS150 PROTEIN INSJ"/>
    <property type="match status" value="1"/>
</dbReference>
<accession>A0A8H9KUY9</accession>
<comment type="similarity">
    <text evidence="1">Belongs to the IS150/IS1296 orfA family.</text>
</comment>
<evidence type="ECO:0000256" key="1">
    <source>
        <dbReference type="ARBA" id="ARBA00038232"/>
    </source>
</evidence>
<dbReference type="PANTHER" id="PTHR33795">
    <property type="entry name" value="INSERTION ELEMENT IS150 PROTEIN INSJ"/>
    <property type="match status" value="1"/>
</dbReference>
<dbReference type="Pfam" id="PF13518">
    <property type="entry name" value="HTH_28"/>
    <property type="match status" value="1"/>
</dbReference>
<organism evidence="3 4">
    <name type="scientific">Sphingobacterium cellulitidis</name>
    <dbReference type="NCBI Taxonomy" id="1768011"/>
    <lineage>
        <taxon>Bacteria</taxon>
        <taxon>Pseudomonadati</taxon>
        <taxon>Bacteroidota</taxon>
        <taxon>Sphingobacteriia</taxon>
        <taxon>Sphingobacteriales</taxon>
        <taxon>Sphingobacteriaceae</taxon>
        <taxon>Sphingobacterium</taxon>
    </lineage>
</organism>
<name>A0A8H9KUY9_9SPHI</name>
<protein>
    <recommendedName>
        <fullName evidence="2">Insertion element IS150 protein InsJ-like helix-turn-helix domain-containing protein</fullName>
    </recommendedName>
</protein>
<dbReference type="SUPFAM" id="SSF46689">
    <property type="entry name" value="Homeodomain-like"/>
    <property type="match status" value="1"/>
</dbReference>
<dbReference type="EMBL" id="BMKM01000013">
    <property type="protein sequence ID" value="GGE32825.1"/>
    <property type="molecule type" value="Genomic_DNA"/>
</dbReference>
<reference evidence="3" key="2">
    <citation type="submission" date="2020-09" db="EMBL/GenBank/DDBJ databases">
        <authorList>
            <person name="Sun Q."/>
            <person name="Zhou Y."/>
        </authorList>
    </citation>
    <scope>NUCLEOTIDE SEQUENCE</scope>
    <source>
        <strain evidence="3">CGMCC 1.15966</strain>
    </source>
</reference>
<sequence>MSNHTFEEKLEIVSQVESGKSILRISRELRISKVMILEWVRKYNLYGERGLLKQPNVPATADFKEEIVRTILEKEVP</sequence>
<keyword evidence="4" id="KW-1185">Reference proteome</keyword>
<dbReference type="AlphaFoldDB" id="A0A8H9KUY9"/>
<dbReference type="InterPro" id="IPR052057">
    <property type="entry name" value="IS150/IS1296_orfA-like"/>
</dbReference>
<dbReference type="InterPro" id="IPR009057">
    <property type="entry name" value="Homeodomain-like_sf"/>
</dbReference>
<dbReference type="Gene3D" id="1.10.10.10">
    <property type="entry name" value="Winged helix-like DNA-binding domain superfamily/Winged helix DNA-binding domain"/>
    <property type="match status" value="1"/>
</dbReference>
<evidence type="ECO:0000313" key="4">
    <source>
        <dbReference type="Proteomes" id="UP000614460"/>
    </source>
</evidence>
<evidence type="ECO:0000259" key="2">
    <source>
        <dbReference type="Pfam" id="PF13518"/>
    </source>
</evidence>
<gene>
    <name evidence="3" type="ORF">GCM10011516_33170</name>
</gene>
<dbReference type="InterPro" id="IPR036388">
    <property type="entry name" value="WH-like_DNA-bd_sf"/>
</dbReference>